<dbReference type="PROSITE" id="PS51750">
    <property type="entry name" value="BRO_N"/>
    <property type="match status" value="1"/>
</dbReference>
<gene>
    <name evidence="2" type="ORF">PtoMrB4_23470</name>
</gene>
<dbReference type="Proteomes" id="UP000501237">
    <property type="component" value="Chromosome"/>
</dbReference>
<feature type="domain" description="Bro-N" evidence="1">
    <location>
        <begin position="1"/>
        <end position="75"/>
    </location>
</feature>
<dbReference type="AlphaFoldDB" id="A0A679GM72"/>
<dbReference type="PANTHER" id="PTHR36180:SF2">
    <property type="entry name" value="BRO FAMILY PROTEIN"/>
    <property type="match status" value="1"/>
</dbReference>
<dbReference type="SMART" id="SM01040">
    <property type="entry name" value="Bro-N"/>
    <property type="match status" value="1"/>
</dbReference>
<reference evidence="2 3" key="1">
    <citation type="journal article" date="2020" name="Microbiol. Resour. Announc.">
        <title>Complete genome sequence of Pseudomonas otitidis strain MrB4, isolated from Lake Biwa in Japan.</title>
        <authorList>
            <person name="Miyazaki K."/>
            <person name="Hase E."/>
            <person name="Maruya T."/>
        </authorList>
    </citation>
    <scope>NUCLEOTIDE SEQUENCE [LARGE SCALE GENOMIC DNA]</scope>
    <source>
        <strain evidence="2 3">MrB4</strain>
    </source>
</reference>
<dbReference type="InterPro" id="IPR003497">
    <property type="entry name" value="BRO_N_domain"/>
</dbReference>
<evidence type="ECO:0000259" key="1">
    <source>
        <dbReference type="PROSITE" id="PS51750"/>
    </source>
</evidence>
<organism evidence="2 3">
    <name type="scientific">Metapseudomonas otitidis</name>
    <dbReference type="NCBI Taxonomy" id="319939"/>
    <lineage>
        <taxon>Bacteria</taxon>
        <taxon>Pseudomonadati</taxon>
        <taxon>Pseudomonadota</taxon>
        <taxon>Gammaproteobacteria</taxon>
        <taxon>Pseudomonadales</taxon>
        <taxon>Pseudomonadaceae</taxon>
        <taxon>Metapseudomonas</taxon>
    </lineage>
</organism>
<accession>A0A679GM72</accession>
<sequence length="257" mass="28366">MATALQYTEASKMTRNLDGDEKGLHNVVTLGGVQEMLIINESGLYSAILRSRKNEAKRFKKWVTSVVLPAIRKHGRFEDTEGRLETLVGQTIGTDGFHCLAAVVDGKTKRLPAALRRGAKNHLWSQVHKAFSVVTAEDIPASQLDAARNFVAAYALEGEWLGRDALEGFGGLIGKKLKGSERWMVSVDHTGQEQYTPIPENASVLSYEDLIAGMVSTRGDIPVSTDEMFEFMMAALTNLKCRTDNMQHMLRNQRAAA</sequence>
<dbReference type="PANTHER" id="PTHR36180">
    <property type="entry name" value="DNA-BINDING PROTEIN-RELATED-RELATED"/>
    <property type="match status" value="1"/>
</dbReference>
<dbReference type="EMBL" id="AP022642">
    <property type="protein sequence ID" value="BCA28370.1"/>
    <property type="molecule type" value="Genomic_DNA"/>
</dbReference>
<evidence type="ECO:0000313" key="2">
    <source>
        <dbReference type="EMBL" id="BCA28370.1"/>
    </source>
</evidence>
<dbReference type="Pfam" id="PF02498">
    <property type="entry name" value="Bro-N"/>
    <property type="match status" value="1"/>
</dbReference>
<name>A0A679GM72_9GAMM</name>
<protein>
    <recommendedName>
        <fullName evidence="1">Bro-N domain-containing protein</fullName>
    </recommendedName>
</protein>
<proteinExistence type="predicted"/>
<evidence type="ECO:0000313" key="3">
    <source>
        <dbReference type="Proteomes" id="UP000501237"/>
    </source>
</evidence>
<dbReference type="KEGG" id="poj:PtoMrB4_23470"/>